<dbReference type="InterPro" id="IPR037682">
    <property type="entry name" value="TonB_C"/>
</dbReference>
<evidence type="ECO:0000256" key="1">
    <source>
        <dbReference type="SAM" id="Phobius"/>
    </source>
</evidence>
<feature type="domain" description="TonB C-terminal" evidence="2">
    <location>
        <begin position="133"/>
        <end position="221"/>
    </location>
</feature>
<dbReference type="Gene3D" id="3.30.1150.10">
    <property type="match status" value="1"/>
</dbReference>
<name>A0A3B1A114_9ZZZZ</name>
<accession>A0A3B1A114</accession>
<feature type="transmembrane region" description="Helical" evidence="1">
    <location>
        <begin position="7"/>
        <end position="25"/>
    </location>
</feature>
<dbReference type="EMBL" id="UOFT01000034">
    <property type="protein sequence ID" value="VAW93793.1"/>
    <property type="molecule type" value="Genomic_DNA"/>
</dbReference>
<organism evidence="3">
    <name type="scientific">hydrothermal vent metagenome</name>
    <dbReference type="NCBI Taxonomy" id="652676"/>
    <lineage>
        <taxon>unclassified sequences</taxon>
        <taxon>metagenomes</taxon>
        <taxon>ecological metagenomes</taxon>
    </lineage>
</organism>
<protein>
    <recommendedName>
        <fullName evidence="2">TonB C-terminal domain-containing protein</fullName>
    </recommendedName>
</protein>
<keyword evidence="1" id="KW-0472">Membrane</keyword>
<dbReference type="SUPFAM" id="SSF74653">
    <property type="entry name" value="TolA/TonB C-terminal domain"/>
    <property type="match status" value="1"/>
</dbReference>
<dbReference type="GO" id="GO:0055085">
    <property type="term" value="P:transmembrane transport"/>
    <property type="evidence" value="ECO:0007669"/>
    <property type="project" value="InterPro"/>
</dbReference>
<keyword evidence="1" id="KW-0812">Transmembrane</keyword>
<sequence length="221" mass="25034">MYKQSNISVFVITSLLLHVLFFTQYQQQNISAFESNNNALDMSLTNKVIRLSFLSEYVVKEDVAKESVAPVVKESSEDYASKPNSLLEQENKVVGLEKKRTKESIMKTVENHMQNQLQQEYSLPSTSSNDRDVFVEQVLTAIENNKFYPGSASRRNMQEVIGVSFDLLESGEVKNLVITGRYKVLRHAARAAVLNASPFAIFPASVNFPFNIKYSMAFKLE</sequence>
<dbReference type="PROSITE" id="PS52015">
    <property type="entry name" value="TONB_CTD"/>
    <property type="match status" value="1"/>
</dbReference>
<keyword evidence="1" id="KW-1133">Transmembrane helix</keyword>
<reference evidence="3" key="1">
    <citation type="submission" date="2018-06" db="EMBL/GenBank/DDBJ databases">
        <authorList>
            <person name="Zhirakovskaya E."/>
        </authorList>
    </citation>
    <scope>NUCLEOTIDE SEQUENCE</scope>
</reference>
<evidence type="ECO:0000313" key="3">
    <source>
        <dbReference type="EMBL" id="VAW93793.1"/>
    </source>
</evidence>
<dbReference type="AlphaFoldDB" id="A0A3B1A114"/>
<dbReference type="Pfam" id="PF03544">
    <property type="entry name" value="TonB_C"/>
    <property type="match status" value="1"/>
</dbReference>
<evidence type="ECO:0000259" key="2">
    <source>
        <dbReference type="PROSITE" id="PS52015"/>
    </source>
</evidence>
<gene>
    <name evidence="3" type="ORF">MNBD_GAMMA23-732</name>
</gene>
<proteinExistence type="predicted"/>